<dbReference type="Gene3D" id="2.160.20.70">
    <property type="match status" value="1"/>
</dbReference>
<feature type="domain" description="C-CAP/cofactor C-like" evidence="6">
    <location>
        <begin position="348"/>
        <end position="486"/>
    </location>
</feature>
<gene>
    <name evidence="7" type="ORF">DM01DRAFT_1299844</name>
</gene>
<dbReference type="Proteomes" id="UP000242146">
    <property type="component" value="Unassembled WGS sequence"/>
</dbReference>
<sequence length="508" mass="54242">MSEFHSLANLIKRLEVATTRLEDLAMSSSSASAVATASAAATSSTAPGPSTTSAAVPLAVQKHDEALAASLEKYKALSKDIGGLVDEQAALVLQAVEAERDIVRISTLAQKPDMVSPAFATLITPIQTALTAVVEVKDKHRGDPLFNHLSAVGEAIPALGWFTFEPTPVPIIREMKDAAQFYANRVIKEFKEKDPKHVEWMRTYLSIFDALALFVKDNYPTGLTWNAKGDKVDDHLGKSSAPTPAPASAPAPAAAGAPPPPPPPPPPPMVIEEEPESKPTGAAAVFAEINRGSSVTAGLRKVDKSEMTHKNPDLRRQGSESSESGTSPSKKQGPPTPSKPNKFVLKKPAKTTLEANKWVVEHHESNPEIIIEGTAINQAVYIYGCKNSTIRIKGKVNAVTMDSCTKCGVALDSVVSTVDIVNSHSFGLQIFNVTPTIAIDKCDSGQVYLSKECLGVEILSAKSSSINILFPENLQEEDAEFKELPVPEQFKTTIVDGKLVTATVEHTG</sequence>
<dbReference type="EMBL" id="MCGT01000003">
    <property type="protein sequence ID" value="ORX61760.1"/>
    <property type="molecule type" value="Genomic_DNA"/>
</dbReference>
<dbReference type="InterPro" id="IPR016098">
    <property type="entry name" value="CAP/MinC_C"/>
</dbReference>
<comment type="similarity">
    <text evidence="1 4">Belongs to the CAP family.</text>
</comment>
<organism evidence="7 8">
    <name type="scientific">Hesseltinella vesiculosa</name>
    <dbReference type="NCBI Taxonomy" id="101127"/>
    <lineage>
        <taxon>Eukaryota</taxon>
        <taxon>Fungi</taxon>
        <taxon>Fungi incertae sedis</taxon>
        <taxon>Mucoromycota</taxon>
        <taxon>Mucoromycotina</taxon>
        <taxon>Mucoromycetes</taxon>
        <taxon>Mucorales</taxon>
        <taxon>Cunninghamellaceae</taxon>
        <taxon>Hesseltinella</taxon>
    </lineage>
</organism>
<comment type="function">
    <text evidence="2">The N-terminal domain binds to adenylyl cyclase, thereby enabling adenylyl cyclase to be activated by upstream regulatory signals, such as Ras. The C-terminal domain is required for normal cellular morphology and growth control.</text>
</comment>
<name>A0A1X2GUS5_9FUNG</name>
<feature type="compositionally biased region" description="Low complexity" evidence="5">
    <location>
        <begin position="319"/>
        <end position="329"/>
    </location>
</feature>
<dbReference type="PROSITE" id="PS01088">
    <property type="entry name" value="CAP_1"/>
    <property type="match status" value="1"/>
</dbReference>
<dbReference type="GO" id="GO:0003779">
    <property type="term" value="F:actin binding"/>
    <property type="evidence" value="ECO:0007669"/>
    <property type="project" value="InterPro"/>
</dbReference>
<dbReference type="GO" id="GO:0019933">
    <property type="term" value="P:cAMP-mediated signaling"/>
    <property type="evidence" value="ECO:0007669"/>
    <property type="project" value="TreeGrafter"/>
</dbReference>
<evidence type="ECO:0000256" key="1">
    <source>
        <dbReference type="ARBA" id="ARBA00007659"/>
    </source>
</evidence>
<dbReference type="Gene3D" id="1.25.40.330">
    <property type="entry name" value="Adenylate cyclase-associated CAP, N-terminal domain"/>
    <property type="match status" value="1"/>
</dbReference>
<protein>
    <recommendedName>
        <fullName evidence="3 4">Adenylyl cyclase-associated protein</fullName>
    </recommendedName>
</protein>
<accession>A0A1X2GUS5</accession>
<reference evidence="7 8" key="1">
    <citation type="submission" date="2016-07" db="EMBL/GenBank/DDBJ databases">
        <title>Pervasive Adenine N6-methylation of Active Genes in Fungi.</title>
        <authorList>
            <consortium name="DOE Joint Genome Institute"/>
            <person name="Mondo S.J."/>
            <person name="Dannebaum R.O."/>
            <person name="Kuo R.C."/>
            <person name="Labutti K."/>
            <person name="Haridas S."/>
            <person name="Kuo A."/>
            <person name="Salamov A."/>
            <person name="Ahrendt S.R."/>
            <person name="Lipzen A."/>
            <person name="Sullivan W."/>
            <person name="Andreopoulos W.B."/>
            <person name="Clum A."/>
            <person name="Lindquist E."/>
            <person name="Daum C."/>
            <person name="Ramamoorthy G.K."/>
            <person name="Gryganskyi A."/>
            <person name="Culley D."/>
            <person name="Magnuson J.K."/>
            <person name="James T.Y."/>
            <person name="O'Malley M.A."/>
            <person name="Stajich J.E."/>
            <person name="Spatafora J.W."/>
            <person name="Visel A."/>
            <person name="Grigoriev I.V."/>
        </authorList>
    </citation>
    <scope>NUCLEOTIDE SEQUENCE [LARGE SCALE GENOMIC DNA]</scope>
    <source>
        <strain evidence="7 8">NRRL 3301</strain>
    </source>
</reference>
<evidence type="ECO:0000256" key="3">
    <source>
        <dbReference type="ARBA" id="ARBA00072052"/>
    </source>
</evidence>
<dbReference type="FunFam" id="1.25.40.330:FF:000001">
    <property type="entry name" value="Adenylyl cyclase-associated protein"/>
    <property type="match status" value="1"/>
</dbReference>
<evidence type="ECO:0000259" key="6">
    <source>
        <dbReference type="PROSITE" id="PS51329"/>
    </source>
</evidence>
<dbReference type="PANTHER" id="PTHR10652:SF0">
    <property type="entry name" value="ADENYLYL CYCLASE-ASSOCIATED PROTEIN"/>
    <property type="match status" value="1"/>
</dbReference>
<dbReference type="PANTHER" id="PTHR10652">
    <property type="entry name" value="ADENYLYL CYCLASE-ASSOCIATED PROTEIN"/>
    <property type="match status" value="1"/>
</dbReference>
<dbReference type="PROSITE" id="PS51329">
    <property type="entry name" value="C_CAP_COFACTOR_C"/>
    <property type="match status" value="1"/>
</dbReference>
<dbReference type="InterPro" id="IPR017901">
    <property type="entry name" value="C-CAP_CF_C-like"/>
</dbReference>
<feature type="compositionally biased region" description="Basic and acidic residues" evidence="5">
    <location>
        <begin position="300"/>
        <end position="318"/>
    </location>
</feature>
<dbReference type="InterPro" id="IPR001837">
    <property type="entry name" value="Adenylate_cyclase-assoc_CAP"/>
</dbReference>
<evidence type="ECO:0000313" key="8">
    <source>
        <dbReference type="Proteomes" id="UP000242146"/>
    </source>
</evidence>
<dbReference type="Pfam" id="PF01213">
    <property type="entry name" value="CAP_N-CM"/>
    <property type="match status" value="1"/>
</dbReference>
<dbReference type="InterPro" id="IPR013992">
    <property type="entry name" value="Adenylate_cyclase-assoc_CAP_N"/>
</dbReference>
<comment type="caution">
    <text evidence="7">The sequence shown here is derived from an EMBL/GenBank/DDBJ whole genome shotgun (WGS) entry which is preliminary data.</text>
</comment>
<dbReference type="InterPro" id="IPR036222">
    <property type="entry name" value="CAP_N_sf"/>
</dbReference>
<dbReference type="GO" id="GO:0007015">
    <property type="term" value="P:actin filament organization"/>
    <property type="evidence" value="ECO:0007669"/>
    <property type="project" value="TreeGrafter"/>
</dbReference>
<keyword evidence="8" id="KW-1185">Reference proteome</keyword>
<dbReference type="SMART" id="SM00673">
    <property type="entry name" value="CARP"/>
    <property type="match status" value="2"/>
</dbReference>
<feature type="compositionally biased region" description="Pro residues" evidence="5">
    <location>
        <begin position="257"/>
        <end position="269"/>
    </location>
</feature>
<dbReference type="OrthoDB" id="77251at2759"/>
<dbReference type="InterPro" id="IPR006599">
    <property type="entry name" value="CARP_motif"/>
</dbReference>
<dbReference type="SUPFAM" id="SSF101278">
    <property type="entry name" value="N-terminal domain of adenylylcyclase associated protein, CAP"/>
    <property type="match status" value="1"/>
</dbReference>
<dbReference type="InterPro" id="IPR018106">
    <property type="entry name" value="CAP_CS_N"/>
</dbReference>
<dbReference type="AlphaFoldDB" id="A0A1X2GUS5"/>
<evidence type="ECO:0000256" key="5">
    <source>
        <dbReference type="SAM" id="MobiDB-lite"/>
    </source>
</evidence>
<evidence type="ECO:0000313" key="7">
    <source>
        <dbReference type="EMBL" id="ORX61760.1"/>
    </source>
</evidence>
<evidence type="ECO:0000256" key="2">
    <source>
        <dbReference type="ARBA" id="ARBA00054756"/>
    </source>
</evidence>
<evidence type="ECO:0000256" key="4">
    <source>
        <dbReference type="RuleBase" id="RU000647"/>
    </source>
</evidence>
<proteinExistence type="inferred from homology"/>
<dbReference type="Pfam" id="PF21938">
    <property type="entry name" value="CAP_N"/>
    <property type="match status" value="1"/>
</dbReference>
<dbReference type="Pfam" id="PF08603">
    <property type="entry name" value="CAP_C"/>
    <property type="match status" value="1"/>
</dbReference>
<dbReference type="GO" id="GO:0005737">
    <property type="term" value="C:cytoplasm"/>
    <property type="evidence" value="ECO:0007669"/>
    <property type="project" value="TreeGrafter"/>
</dbReference>
<feature type="non-terminal residue" evidence="7">
    <location>
        <position position="508"/>
    </location>
</feature>
<feature type="region of interest" description="Disordered" evidence="5">
    <location>
        <begin position="234"/>
        <end position="280"/>
    </location>
</feature>
<dbReference type="InterPro" id="IPR013912">
    <property type="entry name" value="Adenylate_cyclase-assoc_CAP_C"/>
</dbReference>
<dbReference type="InterPro" id="IPR053950">
    <property type="entry name" value="CAP_N"/>
</dbReference>
<dbReference type="GO" id="GO:0008179">
    <property type="term" value="F:adenylate cyclase binding"/>
    <property type="evidence" value="ECO:0007669"/>
    <property type="project" value="TreeGrafter"/>
</dbReference>
<dbReference type="InterPro" id="IPR036223">
    <property type="entry name" value="CAP_C_sf"/>
</dbReference>
<dbReference type="STRING" id="101127.A0A1X2GUS5"/>
<dbReference type="SUPFAM" id="SSF69340">
    <property type="entry name" value="C-terminal domain of adenylylcyclase associated protein"/>
    <property type="match status" value="1"/>
</dbReference>
<feature type="region of interest" description="Disordered" evidence="5">
    <location>
        <begin position="296"/>
        <end position="345"/>
    </location>
</feature>